<sequence>MNNEHRFFLENSYYSQKDFSIPCFDFHLHTSWTDGKNTVDEMYE</sequence>
<organism evidence="1">
    <name type="scientific">marine metagenome</name>
    <dbReference type="NCBI Taxonomy" id="408172"/>
    <lineage>
        <taxon>unclassified sequences</taxon>
        <taxon>metagenomes</taxon>
        <taxon>ecological metagenomes</taxon>
    </lineage>
</organism>
<dbReference type="AlphaFoldDB" id="A0A382S8N9"/>
<protein>
    <submittedName>
        <fullName evidence="1">Uncharacterized protein</fullName>
    </submittedName>
</protein>
<evidence type="ECO:0000313" key="1">
    <source>
        <dbReference type="EMBL" id="SVD05488.1"/>
    </source>
</evidence>
<dbReference type="EMBL" id="UINC01126784">
    <property type="protein sequence ID" value="SVD05488.1"/>
    <property type="molecule type" value="Genomic_DNA"/>
</dbReference>
<dbReference type="InterPro" id="IPR016195">
    <property type="entry name" value="Pol/histidinol_Pase-like"/>
</dbReference>
<accession>A0A382S8N9</accession>
<proteinExistence type="predicted"/>
<dbReference type="SUPFAM" id="SSF89550">
    <property type="entry name" value="PHP domain-like"/>
    <property type="match status" value="1"/>
</dbReference>
<reference evidence="1" key="1">
    <citation type="submission" date="2018-05" db="EMBL/GenBank/DDBJ databases">
        <authorList>
            <person name="Lanie J.A."/>
            <person name="Ng W.-L."/>
            <person name="Kazmierczak K.M."/>
            <person name="Andrzejewski T.M."/>
            <person name="Davidsen T.M."/>
            <person name="Wayne K.J."/>
            <person name="Tettelin H."/>
            <person name="Glass J.I."/>
            <person name="Rusch D."/>
            <person name="Podicherti R."/>
            <person name="Tsui H.-C.T."/>
            <person name="Winkler M.E."/>
        </authorList>
    </citation>
    <scope>NUCLEOTIDE SEQUENCE</scope>
</reference>
<name>A0A382S8N9_9ZZZZ</name>
<feature type="non-terminal residue" evidence="1">
    <location>
        <position position="44"/>
    </location>
</feature>
<gene>
    <name evidence="1" type="ORF">METZ01_LOCUS358342</name>
</gene>